<proteinExistence type="inferred from homology"/>
<dbReference type="RefSeq" id="WP_095314004.1">
    <property type="nucleotide sequence ID" value="NZ_JAUOPF010000001.1"/>
</dbReference>
<dbReference type="Proteomes" id="UP000285456">
    <property type="component" value="Unassembled WGS sequence"/>
</dbReference>
<keyword evidence="1 6" id="KW-0963">Cytoplasm</keyword>
<keyword evidence="2 6" id="KW-0698">rRNA processing</keyword>
<dbReference type="GO" id="GO:0005829">
    <property type="term" value="C:cytosol"/>
    <property type="evidence" value="ECO:0007669"/>
    <property type="project" value="TreeGrafter"/>
</dbReference>
<evidence type="ECO:0000256" key="5">
    <source>
        <dbReference type="ARBA" id="ARBA00022691"/>
    </source>
</evidence>
<feature type="binding site" evidence="6">
    <location>
        <position position="82"/>
    </location>
    <ligand>
        <name>S-adenosyl-L-methionine</name>
        <dbReference type="ChEBI" id="CHEBI:59789"/>
    </ligand>
</feature>
<accession>A0A417YH66</accession>
<dbReference type="Gene3D" id="3.40.50.150">
    <property type="entry name" value="Vaccinia Virus protein VP39"/>
    <property type="match status" value="1"/>
</dbReference>
<keyword evidence="9" id="KW-1185">Reference proteome</keyword>
<evidence type="ECO:0000313" key="9">
    <source>
        <dbReference type="Proteomes" id="UP000285456"/>
    </source>
</evidence>
<comment type="caution">
    <text evidence="8">The sequence shown here is derived from an EMBL/GenBank/DDBJ whole genome shotgun (WGS) entry which is preliminary data.</text>
</comment>
<dbReference type="SUPFAM" id="SSF53335">
    <property type="entry name" value="S-adenosyl-L-methionine-dependent methyltransferases"/>
    <property type="match status" value="1"/>
</dbReference>
<keyword evidence="5 6" id="KW-0949">S-adenosyl-L-methionine</keyword>
<gene>
    <name evidence="6 8" type="primary">rsmG</name>
    <name evidence="8" type="ORF">D1B32_10780</name>
</gene>
<feature type="region of interest" description="Disordered" evidence="7">
    <location>
        <begin position="218"/>
        <end position="238"/>
    </location>
</feature>
<dbReference type="PANTHER" id="PTHR31760">
    <property type="entry name" value="S-ADENOSYL-L-METHIONINE-DEPENDENT METHYLTRANSFERASES SUPERFAMILY PROTEIN"/>
    <property type="match status" value="1"/>
</dbReference>
<evidence type="ECO:0000256" key="4">
    <source>
        <dbReference type="ARBA" id="ARBA00022679"/>
    </source>
</evidence>
<evidence type="ECO:0000256" key="2">
    <source>
        <dbReference type="ARBA" id="ARBA00022552"/>
    </source>
</evidence>
<dbReference type="InterPro" id="IPR029063">
    <property type="entry name" value="SAM-dependent_MTases_sf"/>
</dbReference>
<dbReference type="CDD" id="cd02440">
    <property type="entry name" value="AdoMet_MTases"/>
    <property type="match status" value="1"/>
</dbReference>
<dbReference type="InterPro" id="IPR003682">
    <property type="entry name" value="rRNA_ssu_MeTfrase_G"/>
</dbReference>
<protein>
    <recommendedName>
        <fullName evidence="6">Ribosomal RNA small subunit methyltransferase G</fullName>
        <ecNumber evidence="6">2.1.1.-</ecNumber>
    </recommendedName>
    <alternativeName>
        <fullName evidence="6">16S rRNA 7-methylguanosine methyltransferase</fullName>
        <shortName evidence="6">16S rRNA m7G methyltransferase</shortName>
    </alternativeName>
</protein>
<dbReference type="AlphaFoldDB" id="A0A417YH66"/>
<comment type="similarity">
    <text evidence="6">Belongs to the methyltransferase superfamily. RNA methyltransferase RsmG family.</text>
</comment>
<name>A0A417YH66_9BACI</name>
<dbReference type="EMBL" id="QWEH01000006">
    <property type="protein sequence ID" value="RHW32242.1"/>
    <property type="molecule type" value="Genomic_DNA"/>
</dbReference>
<evidence type="ECO:0000256" key="6">
    <source>
        <dbReference type="HAMAP-Rule" id="MF_00074"/>
    </source>
</evidence>
<sequence length="238" mass="26736">MNPEQFVAALGEQGIELTDAQREQFSTYFRILVEWNEKINLTAITDEEGVYLKHFYDCITAAFHYDLREELHICDVGAGAGFPSIPLKICFPHLKVTIVDSLQKRIGFLNHLAAALNLTNVAFYHDRAETFGKNSSFRESFDIVTARAVARMSVLSELCLPLVKKTGAFIAMKGAQAKEELQIGEKAIELLGGEVEAIHTFALPQEESERSIVVIRKKRKTPKKYPRKAGLPNKEPIE</sequence>
<feature type="binding site" evidence="6">
    <location>
        <begin position="128"/>
        <end position="129"/>
    </location>
    <ligand>
        <name>S-adenosyl-L-methionine</name>
        <dbReference type="ChEBI" id="CHEBI:59789"/>
    </ligand>
</feature>
<evidence type="ECO:0000256" key="7">
    <source>
        <dbReference type="SAM" id="MobiDB-lite"/>
    </source>
</evidence>
<keyword evidence="4 6" id="KW-0808">Transferase</keyword>
<dbReference type="NCBIfam" id="TIGR00138">
    <property type="entry name" value="rsmG_gidB"/>
    <property type="match status" value="1"/>
</dbReference>
<comment type="function">
    <text evidence="6">Specifically methylates the N7 position of guanine in position 535 of 16S rRNA.</text>
</comment>
<keyword evidence="3 6" id="KW-0489">Methyltransferase</keyword>
<dbReference type="PANTHER" id="PTHR31760:SF0">
    <property type="entry name" value="S-ADENOSYL-L-METHIONINE-DEPENDENT METHYLTRANSFERASES SUPERFAMILY PROTEIN"/>
    <property type="match status" value="1"/>
</dbReference>
<dbReference type="GO" id="GO:0070043">
    <property type="term" value="F:rRNA (guanine-N7-)-methyltransferase activity"/>
    <property type="evidence" value="ECO:0007669"/>
    <property type="project" value="UniProtKB-UniRule"/>
</dbReference>
<evidence type="ECO:0000256" key="3">
    <source>
        <dbReference type="ARBA" id="ARBA00022603"/>
    </source>
</evidence>
<dbReference type="HAMAP" id="MF_00074">
    <property type="entry name" value="16SrRNA_methyltr_G"/>
    <property type="match status" value="1"/>
</dbReference>
<evidence type="ECO:0000313" key="8">
    <source>
        <dbReference type="EMBL" id="RHW32242.1"/>
    </source>
</evidence>
<feature type="compositionally biased region" description="Basic residues" evidence="7">
    <location>
        <begin position="218"/>
        <end position="227"/>
    </location>
</feature>
<dbReference type="PIRSF" id="PIRSF003078">
    <property type="entry name" value="GidB"/>
    <property type="match status" value="1"/>
</dbReference>
<feature type="binding site" evidence="6">
    <location>
        <position position="147"/>
    </location>
    <ligand>
        <name>S-adenosyl-L-methionine</name>
        <dbReference type="ChEBI" id="CHEBI:59789"/>
    </ligand>
</feature>
<dbReference type="Pfam" id="PF02527">
    <property type="entry name" value="GidB"/>
    <property type="match status" value="1"/>
</dbReference>
<comment type="caution">
    <text evidence="6">Lacks conserved residue(s) required for the propagation of feature annotation.</text>
</comment>
<dbReference type="OrthoDB" id="9808773at2"/>
<evidence type="ECO:0000256" key="1">
    <source>
        <dbReference type="ARBA" id="ARBA00022490"/>
    </source>
</evidence>
<feature type="binding site" evidence="6">
    <location>
        <position position="77"/>
    </location>
    <ligand>
        <name>S-adenosyl-L-methionine</name>
        <dbReference type="ChEBI" id="CHEBI:59789"/>
    </ligand>
</feature>
<reference evidence="8 9" key="1">
    <citation type="journal article" date="2007" name="Int. J. Syst. Evol. Microbiol.">
        <title>Oceanobacillus profundus sp. nov., isolated from a deep-sea sediment core.</title>
        <authorList>
            <person name="Kim Y.G."/>
            <person name="Choi D.H."/>
            <person name="Hyun S."/>
            <person name="Cho B.C."/>
        </authorList>
    </citation>
    <scope>NUCLEOTIDE SEQUENCE [LARGE SCALE GENOMIC DNA]</scope>
    <source>
        <strain evidence="8 9">DSM 18246</strain>
    </source>
</reference>
<dbReference type="FunFam" id="3.40.50.150:FF:000041">
    <property type="entry name" value="Ribosomal RNA small subunit methyltransferase G"/>
    <property type="match status" value="1"/>
</dbReference>
<comment type="subcellular location">
    <subcellularLocation>
        <location evidence="6">Cytoplasm</location>
    </subcellularLocation>
</comment>
<dbReference type="EC" id="2.1.1.-" evidence="6"/>
<organism evidence="8 9">
    <name type="scientific">Oceanobacillus profundus</name>
    <dbReference type="NCBI Taxonomy" id="372463"/>
    <lineage>
        <taxon>Bacteria</taxon>
        <taxon>Bacillati</taxon>
        <taxon>Bacillota</taxon>
        <taxon>Bacilli</taxon>
        <taxon>Bacillales</taxon>
        <taxon>Bacillaceae</taxon>
        <taxon>Oceanobacillus</taxon>
    </lineage>
</organism>